<evidence type="ECO:0000313" key="1">
    <source>
        <dbReference type="Proteomes" id="UP001515500"/>
    </source>
</evidence>
<evidence type="ECO:0000313" key="3">
    <source>
        <dbReference type="RefSeq" id="XP_039135909.1"/>
    </source>
</evidence>
<dbReference type="PANTHER" id="PTHR33103">
    <property type="entry name" value="OS01G0153900 PROTEIN"/>
    <property type="match status" value="1"/>
</dbReference>
<evidence type="ECO:0000313" key="2">
    <source>
        <dbReference type="RefSeq" id="XP_039135908.1"/>
    </source>
</evidence>
<dbReference type="PANTHER" id="PTHR33103:SF27">
    <property type="entry name" value="OS04G0594700 PROTEIN"/>
    <property type="match status" value="1"/>
</dbReference>
<keyword evidence="1" id="KW-1185">Reference proteome</keyword>
<protein>
    <submittedName>
        <fullName evidence="2 3">Uncharacterized protein LOC120273349 isoform X1</fullName>
    </submittedName>
</protein>
<sequence>MGSREKKLTLKLLINKESGRVVFAECGKDFVEILLSFLTLPLGTVIRLLDKHSSLGCMDALYENVEKLDLKCLQTEACKSMLLCPRSVAERHCKDLKIKVDNLDPKRLYLCLKWDCVARVHKLFSSVADARCPCGSPMDKFALLWKKEASCDGGFCEGERARFLVSDDLHVSLASMASSFSLLQEFGIHDVSLLQEREVSVGRHEILKLLKTCLISRTPLSNVFMGLKLQPFKHKKLVPNPLGKKEEAKTGTKTRSKTMRANILQSKHSGKVKYAEIGEDIVDLLFSFLTFPLGTIVKLLSQDSSLGCMS</sequence>
<gene>
    <name evidence="2 3" type="primary">LOC120273349</name>
</gene>
<reference evidence="2 3" key="1">
    <citation type="submission" date="2025-04" db="UniProtKB">
        <authorList>
            <consortium name="RefSeq"/>
        </authorList>
    </citation>
    <scope>IDENTIFICATION</scope>
</reference>
<dbReference type="RefSeq" id="XP_039135908.1">
    <property type="nucleotide sequence ID" value="XM_039279974.1"/>
</dbReference>
<accession>A0AB40C7Y1</accession>
<dbReference type="AlphaFoldDB" id="A0AB40C7Y1"/>
<dbReference type="Pfam" id="PF05056">
    <property type="entry name" value="DUF674"/>
    <property type="match status" value="1"/>
</dbReference>
<name>A0AB40C7Y1_DIOCR</name>
<dbReference type="RefSeq" id="XP_039135909.1">
    <property type="nucleotide sequence ID" value="XM_039279975.1"/>
</dbReference>
<dbReference type="Proteomes" id="UP001515500">
    <property type="component" value="Chromosome 12"/>
</dbReference>
<organism evidence="1 2">
    <name type="scientific">Dioscorea cayennensis subsp. rotundata</name>
    <name type="common">White Guinea yam</name>
    <name type="synonym">Dioscorea rotundata</name>
    <dbReference type="NCBI Taxonomy" id="55577"/>
    <lineage>
        <taxon>Eukaryota</taxon>
        <taxon>Viridiplantae</taxon>
        <taxon>Streptophyta</taxon>
        <taxon>Embryophyta</taxon>
        <taxon>Tracheophyta</taxon>
        <taxon>Spermatophyta</taxon>
        <taxon>Magnoliopsida</taxon>
        <taxon>Liliopsida</taxon>
        <taxon>Dioscoreales</taxon>
        <taxon>Dioscoreaceae</taxon>
        <taxon>Dioscorea</taxon>
    </lineage>
</organism>
<dbReference type="GeneID" id="120273349"/>
<proteinExistence type="predicted"/>
<dbReference type="InterPro" id="IPR007750">
    <property type="entry name" value="DUF674"/>
</dbReference>